<dbReference type="EMBL" id="JACHHN010000001">
    <property type="protein sequence ID" value="MBB5189616.1"/>
    <property type="molecule type" value="Genomic_DNA"/>
</dbReference>
<dbReference type="Proteomes" id="UP000543030">
    <property type="component" value="Unassembled WGS sequence"/>
</dbReference>
<proteinExistence type="predicted"/>
<dbReference type="AlphaFoldDB" id="A0A840RAY5"/>
<name>A0A840RAY5_9NEIS</name>
<sequence length="53" mass="6128">MNYKRFFMRLTMQNGLEVSAPSSSELLRAAAFAIRLVSAGLTVWMIVHAIRWW</sequence>
<keyword evidence="2" id="KW-1185">Reference proteome</keyword>
<protein>
    <submittedName>
        <fullName evidence="1">Uncharacterized protein</fullName>
    </submittedName>
</protein>
<dbReference type="RefSeq" id="WP_184097955.1">
    <property type="nucleotide sequence ID" value="NZ_JACHHN010000001.1"/>
</dbReference>
<reference evidence="1 2" key="1">
    <citation type="submission" date="2020-08" db="EMBL/GenBank/DDBJ databases">
        <title>Genomic Encyclopedia of Type Strains, Phase IV (KMG-IV): sequencing the most valuable type-strain genomes for metagenomic binning, comparative biology and taxonomic classification.</title>
        <authorList>
            <person name="Goeker M."/>
        </authorList>
    </citation>
    <scope>NUCLEOTIDE SEQUENCE [LARGE SCALE GENOMIC DNA]</scope>
    <source>
        <strain evidence="1 2">DSM 18233</strain>
    </source>
</reference>
<evidence type="ECO:0000313" key="1">
    <source>
        <dbReference type="EMBL" id="MBB5189616.1"/>
    </source>
</evidence>
<organism evidence="1 2">
    <name type="scientific">Silvimonas terrae</name>
    <dbReference type="NCBI Taxonomy" id="300266"/>
    <lineage>
        <taxon>Bacteria</taxon>
        <taxon>Pseudomonadati</taxon>
        <taxon>Pseudomonadota</taxon>
        <taxon>Betaproteobacteria</taxon>
        <taxon>Neisseriales</taxon>
        <taxon>Chitinibacteraceae</taxon>
        <taxon>Silvimonas</taxon>
    </lineage>
</organism>
<accession>A0A840RAY5</accession>
<evidence type="ECO:0000313" key="2">
    <source>
        <dbReference type="Proteomes" id="UP000543030"/>
    </source>
</evidence>
<gene>
    <name evidence="1" type="ORF">HNQ50_000326</name>
</gene>
<comment type="caution">
    <text evidence="1">The sequence shown here is derived from an EMBL/GenBank/DDBJ whole genome shotgun (WGS) entry which is preliminary data.</text>
</comment>